<evidence type="ECO:0000256" key="6">
    <source>
        <dbReference type="ARBA" id="ARBA00023136"/>
    </source>
</evidence>
<dbReference type="GO" id="GO:0009306">
    <property type="term" value="P:protein secretion"/>
    <property type="evidence" value="ECO:0007669"/>
    <property type="project" value="InterPro"/>
</dbReference>
<evidence type="ECO:0000256" key="5">
    <source>
        <dbReference type="ARBA" id="ARBA00022989"/>
    </source>
</evidence>
<keyword evidence="7" id="KW-0175">Coiled coil</keyword>
<evidence type="ECO:0000256" key="1">
    <source>
        <dbReference type="ARBA" id="ARBA00004167"/>
    </source>
</evidence>
<evidence type="ECO:0000256" key="2">
    <source>
        <dbReference type="ARBA" id="ARBA00009477"/>
    </source>
</evidence>
<dbReference type="GO" id="GO:0055085">
    <property type="term" value="P:transmembrane transport"/>
    <property type="evidence" value="ECO:0007669"/>
    <property type="project" value="InterPro"/>
</dbReference>
<dbReference type="GO" id="GO:0016020">
    <property type="term" value="C:membrane"/>
    <property type="evidence" value="ECO:0007669"/>
    <property type="project" value="UniProtKB-SubCell"/>
</dbReference>
<dbReference type="SUPFAM" id="SSF51230">
    <property type="entry name" value="Single hybrid motif"/>
    <property type="match status" value="1"/>
</dbReference>
<dbReference type="EMBL" id="LR131271">
    <property type="protein sequence ID" value="VDR30086.1"/>
    <property type="molecule type" value="Genomic_DNA"/>
</dbReference>
<sequence length="427" mass="48143">MGKRLFRQEAIEHQRSYWKGRVILFGGVSPLIVSACCLAFLAVIIAMLCFFKYTKRIDVVGEVITLPHPLNISSPQLGSISKQYVQVGDIVKKGAVLFELDVSKNTDVGNVSDTNVSMVKAKIVNAEDIIKKLKANKDDFIGTTRRQIQRYERSLDETEKMLTTAKRGLSHIETSLQSYSSYLQRGLINKDQYNNQHSLFVQQQNAFQSLSSQKMQIELQLTQTRSDLTVKTAEIDNQITSQYSQLRDLQTQLIENSASGRILVKSTIDGRVESIAVTRGQMIEAGSSLAQVKQLTGINYYLLLWLPDNSLPYVKIGDTVNIRYDAFPSDKFGQFSGKVMSISSMPVTRRELSDYGNSQANSNTSPTLYKAIINVKEKEFIYKNRTLVLSNGLKAKSIVFTEERPLYQWLFSPVYKVVQSLKGPNDE</sequence>
<dbReference type="AlphaFoldDB" id="A0A3P8M4V4"/>
<dbReference type="PRINTS" id="PR01490">
    <property type="entry name" value="RTXTOXIND"/>
</dbReference>
<dbReference type="InterPro" id="IPR011053">
    <property type="entry name" value="Single_hybrid_motif"/>
</dbReference>
<evidence type="ECO:0000256" key="8">
    <source>
        <dbReference type="SAM" id="Phobius"/>
    </source>
</evidence>
<protein>
    <submittedName>
        <fullName evidence="9">Colicin V secretion protein CvaA</fullName>
    </submittedName>
</protein>
<comment type="similarity">
    <text evidence="2">Belongs to the membrane fusion protein (MFP) (TC 8.A.1) family.</text>
</comment>
<dbReference type="PROSITE" id="PS00543">
    <property type="entry name" value="HLYD_FAMILY"/>
    <property type="match status" value="1"/>
</dbReference>
<name>A0A3P8M4V4_RAOTE</name>
<evidence type="ECO:0000256" key="4">
    <source>
        <dbReference type="ARBA" id="ARBA00022692"/>
    </source>
</evidence>
<gene>
    <name evidence="9" type="primary">cvaA</name>
    <name evidence="9" type="ORF">NCTC13098_06519</name>
</gene>
<dbReference type="InterPro" id="IPR050739">
    <property type="entry name" value="MFP"/>
</dbReference>
<feature type="transmembrane region" description="Helical" evidence="8">
    <location>
        <begin position="21"/>
        <end position="48"/>
    </location>
</feature>
<organism evidence="9 10">
    <name type="scientific">Raoultella terrigena</name>
    <name type="common">Klebsiella terrigena</name>
    <dbReference type="NCBI Taxonomy" id="577"/>
    <lineage>
        <taxon>Bacteria</taxon>
        <taxon>Pseudomonadati</taxon>
        <taxon>Pseudomonadota</taxon>
        <taxon>Gammaproteobacteria</taxon>
        <taxon>Enterobacterales</taxon>
        <taxon>Enterobacteriaceae</taxon>
        <taxon>Klebsiella/Raoultella group</taxon>
        <taxon>Raoultella</taxon>
    </lineage>
</organism>
<keyword evidence="6 8" id="KW-0472">Membrane</keyword>
<evidence type="ECO:0000313" key="9">
    <source>
        <dbReference type="EMBL" id="VDR30086.1"/>
    </source>
</evidence>
<keyword evidence="3" id="KW-0813">Transport</keyword>
<keyword evidence="5 8" id="KW-1133">Transmembrane helix</keyword>
<dbReference type="PANTHER" id="PTHR30386:SF28">
    <property type="entry name" value="EXPORTED PROTEIN"/>
    <property type="match status" value="1"/>
</dbReference>
<evidence type="ECO:0000313" key="10">
    <source>
        <dbReference type="Proteomes" id="UP000274346"/>
    </source>
</evidence>
<proteinExistence type="inferred from homology"/>
<dbReference type="KEGG" id="rtg:NCTC13098_06519"/>
<evidence type="ECO:0000256" key="3">
    <source>
        <dbReference type="ARBA" id="ARBA00022448"/>
    </source>
</evidence>
<dbReference type="Proteomes" id="UP000274346">
    <property type="component" value="Chromosome"/>
</dbReference>
<dbReference type="InterPro" id="IPR006144">
    <property type="entry name" value="Secretion_HlyD_CS"/>
</dbReference>
<dbReference type="Gene3D" id="2.40.50.100">
    <property type="match status" value="1"/>
</dbReference>
<comment type="subcellular location">
    <subcellularLocation>
        <location evidence="1">Membrane</location>
        <topology evidence="1">Single-pass membrane protein</topology>
    </subcellularLocation>
</comment>
<accession>A0A3P8M4V4</accession>
<dbReference type="Gene3D" id="2.40.30.170">
    <property type="match status" value="1"/>
</dbReference>
<evidence type="ECO:0000256" key="7">
    <source>
        <dbReference type="SAM" id="Coils"/>
    </source>
</evidence>
<feature type="coiled-coil region" evidence="7">
    <location>
        <begin position="116"/>
        <end position="168"/>
    </location>
</feature>
<dbReference type="PANTHER" id="PTHR30386">
    <property type="entry name" value="MEMBRANE FUSION SUBUNIT OF EMRAB-TOLC MULTIDRUG EFFLUX PUMP"/>
    <property type="match status" value="1"/>
</dbReference>
<reference evidence="9 10" key="1">
    <citation type="submission" date="2018-12" db="EMBL/GenBank/DDBJ databases">
        <authorList>
            <consortium name="Pathogen Informatics"/>
        </authorList>
    </citation>
    <scope>NUCLEOTIDE SEQUENCE [LARGE SCALE GENOMIC DNA]</scope>
    <source>
        <strain evidence="9 10">NCTC13098</strain>
    </source>
</reference>
<keyword evidence="4 8" id="KW-0812">Transmembrane</keyword>